<proteinExistence type="predicted"/>
<keyword evidence="2" id="KW-1185">Reference proteome</keyword>
<dbReference type="EMBL" id="JAPUUL010000236">
    <property type="protein sequence ID" value="KAJ8131743.1"/>
    <property type="molecule type" value="Genomic_DNA"/>
</dbReference>
<protein>
    <submittedName>
        <fullName evidence="1">Uncharacterized protein</fullName>
    </submittedName>
</protein>
<accession>A0ACC2JWT8</accession>
<reference evidence="1" key="1">
    <citation type="submission" date="2022-12" db="EMBL/GenBank/DDBJ databases">
        <title>Genome Sequence of Lasiodiplodia mahajangana.</title>
        <authorList>
            <person name="Buettner E."/>
        </authorList>
    </citation>
    <scope>NUCLEOTIDE SEQUENCE</scope>
    <source>
        <strain evidence="1">VT137</strain>
    </source>
</reference>
<sequence>MPAEVISLLSSSPVGPSHTPAATSSRSPKPNHSRVPHRALNYDIPNVATANPRKSAVDSSSYASTGPIVGAKRTSSYHTYHGSHNNQDFLYLSDDFDTTGDLDASSHKKPRTSIGALHRGKKGNDPTSPNKAKSARHASSHRDPLRPLGMKQWGNVAEDIEFSSSPIHFAPSGPTKKAPELSSDPFASSQKDSIPKPTSPKPASSGLFCSSPHDSDKNGGQENWNWPAELRRGQSAKGDHDAHRSSKTAFIDLSSDPINSPPPPKPQLGPLNARPKAKWDPISSSAPETYDIQDLLSSPPPAAPARPYSHHQTTTKINLLPSDSDELPDLDEVDFSKLRAIKQSHGSSSRTAQASKLNTNKVVKSTEEKENEKKQKAQARETEKERKRIEKARAKEERTLQKEKEKALAEVNKLRTDKKVSAPEMIVDIPSSINSGLKVQIEALLGELDVQHETWDSTINHVVKWRRKVTSRFDEDMEIWKPIPMCIQDENHVLVIVQAADFVQFVLGEEGQDLEAHVLRMKSQFPDPKKLIYLIEGLTPWMRKNRNLLNRQFASAVRNLGANSESGPSSSSQPRRRNNNQLQEYIDEDKIEDALLSLQVLHGTLVHHTNAPVETAQWVAVFTQHISTIPYRKARDASADAGFCMESGQVRTGDGTKDTYIRMLQEIARVTAPIAYGIAIKYESVTDLVRGLEEEGPLALAECRKSANKDGALTDRTIGQAISKRVHKIFLGRDPASTDV</sequence>
<name>A0ACC2JWT8_9PEZI</name>
<dbReference type="Proteomes" id="UP001153332">
    <property type="component" value="Unassembled WGS sequence"/>
</dbReference>
<comment type="caution">
    <text evidence="1">The sequence shown here is derived from an EMBL/GenBank/DDBJ whole genome shotgun (WGS) entry which is preliminary data.</text>
</comment>
<gene>
    <name evidence="1" type="ORF">O1611_g1884</name>
</gene>
<evidence type="ECO:0000313" key="1">
    <source>
        <dbReference type="EMBL" id="KAJ8131743.1"/>
    </source>
</evidence>
<evidence type="ECO:0000313" key="2">
    <source>
        <dbReference type="Proteomes" id="UP001153332"/>
    </source>
</evidence>
<organism evidence="1 2">
    <name type="scientific">Lasiodiplodia mahajangana</name>
    <dbReference type="NCBI Taxonomy" id="1108764"/>
    <lineage>
        <taxon>Eukaryota</taxon>
        <taxon>Fungi</taxon>
        <taxon>Dikarya</taxon>
        <taxon>Ascomycota</taxon>
        <taxon>Pezizomycotina</taxon>
        <taxon>Dothideomycetes</taxon>
        <taxon>Dothideomycetes incertae sedis</taxon>
        <taxon>Botryosphaeriales</taxon>
        <taxon>Botryosphaeriaceae</taxon>
        <taxon>Lasiodiplodia</taxon>
    </lineage>
</organism>